<gene>
    <name evidence="3" type="ORF">KSW82_04495</name>
</gene>
<dbReference type="Pfam" id="PF13004">
    <property type="entry name" value="BACON"/>
    <property type="match status" value="2"/>
</dbReference>
<dbReference type="InterPro" id="IPR024361">
    <property type="entry name" value="BACON"/>
</dbReference>
<sequence>MKKLNIIYMLLGCLLTFVACSDDDYTPTVSPLKVTESSVAFNAKGGDGEITVASSTPIASVESSDDWCVVSADGDYKVKVTVDVNEAVASRNSIVTIKDQGGNETHISVTQSGLLFFLDTHKAVFADAAAKDFVKMVHSNEVALSVNEDVDWLEAVVQGDSIVVNTKSNETGEVRSAYVYCTSGPRKDSVLVVQGESKDILGDYYFAGQDKKGKLIYILGNLAKGKTANTLKLSFPALNASMEVPYDEANMSFKFLCGQYLCDYVEKDEETGDETTSYIYSALWDTKKGGFTWGDSYSMDGIIYGDPENGTIVEFADNGSWSGYNVSAIRFEMFSKKEAVKANRIGALISFIYPFMQKMKDNNSASRKSNFVPANLSIIK</sequence>
<dbReference type="PROSITE" id="PS51257">
    <property type="entry name" value="PROKAR_LIPOPROTEIN"/>
    <property type="match status" value="1"/>
</dbReference>
<organism evidence="3 4">
    <name type="scientific">Segatella copri</name>
    <dbReference type="NCBI Taxonomy" id="165179"/>
    <lineage>
        <taxon>Bacteria</taxon>
        <taxon>Pseudomonadati</taxon>
        <taxon>Bacteroidota</taxon>
        <taxon>Bacteroidia</taxon>
        <taxon>Bacteroidales</taxon>
        <taxon>Prevotellaceae</taxon>
        <taxon>Segatella</taxon>
    </lineage>
</organism>
<name>A0AAW4N650_9BACT</name>
<dbReference type="CDD" id="cd14948">
    <property type="entry name" value="BACON"/>
    <property type="match status" value="1"/>
</dbReference>
<dbReference type="AlphaFoldDB" id="A0AAW4N650"/>
<proteinExistence type="predicted"/>
<evidence type="ECO:0000313" key="4">
    <source>
        <dbReference type="Proteomes" id="UP001196765"/>
    </source>
</evidence>
<evidence type="ECO:0000256" key="1">
    <source>
        <dbReference type="SAM" id="SignalP"/>
    </source>
</evidence>
<comment type="caution">
    <text evidence="3">The sequence shown here is derived from an EMBL/GenBank/DDBJ whole genome shotgun (WGS) entry which is preliminary data.</text>
</comment>
<feature type="domain" description="BACON" evidence="2">
    <location>
        <begin position="60"/>
        <end position="112"/>
    </location>
</feature>
<dbReference type="Proteomes" id="UP001196765">
    <property type="component" value="Unassembled WGS sequence"/>
</dbReference>
<protein>
    <submittedName>
        <fullName evidence="3">BACON domain-containing protein</fullName>
    </submittedName>
</protein>
<keyword evidence="1" id="KW-0732">Signal</keyword>
<feature type="chain" id="PRO_5043408595" evidence="1">
    <location>
        <begin position="22"/>
        <end position="380"/>
    </location>
</feature>
<accession>A0AAW4N650</accession>
<feature type="signal peptide" evidence="1">
    <location>
        <begin position="1"/>
        <end position="21"/>
    </location>
</feature>
<reference evidence="3" key="1">
    <citation type="submission" date="2021-06" db="EMBL/GenBank/DDBJ databases">
        <title>Collection of gut derived symbiotic bacterial strains cultured from healthy donors.</title>
        <authorList>
            <person name="Lin H."/>
            <person name="Littmann E."/>
            <person name="Pamer E.G."/>
        </authorList>
    </citation>
    <scope>NUCLEOTIDE SEQUENCE</scope>
    <source>
        <strain evidence="3">MSK.21.74</strain>
    </source>
</reference>
<feature type="domain" description="BACON" evidence="2">
    <location>
        <begin position="145"/>
        <end position="194"/>
    </location>
</feature>
<evidence type="ECO:0000259" key="2">
    <source>
        <dbReference type="Pfam" id="PF13004"/>
    </source>
</evidence>
<evidence type="ECO:0000313" key="3">
    <source>
        <dbReference type="EMBL" id="MBV3386999.1"/>
    </source>
</evidence>
<dbReference type="RefSeq" id="WP_217744075.1">
    <property type="nucleotide sequence ID" value="NZ_JAHOEI010000009.1"/>
</dbReference>
<dbReference type="EMBL" id="JAHOEI010000009">
    <property type="protein sequence ID" value="MBV3386999.1"/>
    <property type="molecule type" value="Genomic_DNA"/>
</dbReference>